<evidence type="ECO:0000313" key="3">
    <source>
        <dbReference type="Proteomes" id="UP000078559"/>
    </source>
</evidence>
<reference evidence="2" key="1">
    <citation type="submission" date="2014-12" db="EMBL/GenBank/DDBJ databases">
        <title>Genome Sequence of Valsa Canker Pathogens Uncovers a Specific Adaption of Colonization on Woody Bark.</title>
        <authorList>
            <person name="Yin Z."/>
            <person name="Liu H."/>
            <person name="Gao X."/>
            <person name="Li Z."/>
            <person name="Song N."/>
            <person name="Ke X."/>
            <person name="Dai Q."/>
            <person name="Wu Y."/>
            <person name="Sun Y."/>
            <person name="Xu J.-R."/>
            <person name="Kang Z.K."/>
            <person name="Wang L."/>
            <person name="Huang L."/>
        </authorList>
    </citation>
    <scope>NUCLEOTIDE SEQUENCE [LARGE SCALE GENOMIC DNA]</scope>
    <source>
        <strain evidence="2">03-8</strain>
    </source>
</reference>
<evidence type="ECO:0000256" key="1">
    <source>
        <dbReference type="SAM" id="MobiDB-lite"/>
    </source>
</evidence>
<feature type="compositionally biased region" description="Basic and acidic residues" evidence="1">
    <location>
        <begin position="124"/>
        <end position="133"/>
    </location>
</feature>
<accession>A0A194VZF9</accession>
<protein>
    <submittedName>
        <fullName evidence="2">Uncharacterized protein</fullName>
    </submittedName>
</protein>
<dbReference type="Proteomes" id="UP000078559">
    <property type="component" value="Chromosome 5"/>
</dbReference>
<name>A0A194VZF9_CYTMA</name>
<dbReference type="EMBL" id="CM003102">
    <property type="protein sequence ID" value="KUI69641.1"/>
    <property type="molecule type" value="Genomic_DNA"/>
</dbReference>
<feature type="compositionally biased region" description="Acidic residues" evidence="1">
    <location>
        <begin position="134"/>
        <end position="143"/>
    </location>
</feature>
<feature type="region of interest" description="Disordered" evidence="1">
    <location>
        <begin position="124"/>
        <end position="143"/>
    </location>
</feature>
<gene>
    <name evidence="2" type="ORF">VM1G_05564</name>
</gene>
<organism evidence="2 3">
    <name type="scientific">Cytospora mali</name>
    <name type="common">Apple Valsa canker fungus</name>
    <name type="synonym">Valsa mali</name>
    <dbReference type="NCBI Taxonomy" id="578113"/>
    <lineage>
        <taxon>Eukaryota</taxon>
        <taxon>Fungi</taxon>
        <taxon>Dikarya</taxon>
        <taxon>Ascomycota</taxon>
        <taxon>Pezizomycotina</taxon>
        <taxon>Sordariomycetes</taxon>
        <taxon>Sordariomycetidae</taxon>
        <taxon>Diaporthales</taxon>
        <taxon>Cytosporaceae</taxon>
        <taxon>Cytospora</taxon>
    </lineage>
</organism>
<sequence>MPLHLFTPYDYSRLSRIITNIYPHPLFPTYSPRYISIPIPQPQVSYIQVPILLTQRRHPPHRLQHPRVTHIVHRPGYRPRVDRHMGPIYEERGHQHEYHETQDGNADPRAHDLRLVGLDEAEGHVGERDRQEELTEDCGEGEDAEVEVPLTDCRVDPVEGIGGRREEDRPFSREVVVGELQVRRHNGDGAEDHFHASTDDNPKCCEEKVDAEALTVHKAFKSRVP</sequence>
<proteinExistence type="predicted"/>
<dbReference type="AlphaFoldDB" id="A0A194VZF9"/>
<evidence type="ECO:0000313" key="2">
    <source>
        <dbReference type="EMBL" id="KUI69641.1"/>
    </source>
</evidence>
<keyword evidence="3" id="KW-1185">Reference proteome</keyword>